<dbReference type="EMBL" id="AGNL01008198">
    <property type="protein sequence ID" value="EJK70677.1"/>
    <property type="molecule type" value="Genomic_DNA"/>
</dbReference>
<protein>
    <submittedName>
        <fullName evidence="2">Uncharacterized protein</fullName>
    </submittedName>
</protein>
<feature type="region of interest" description="Disordered" evidence="1">
    <location>
        <begin position="1"/>
        <end position="129"/>
    </location>
</feature>
<feature type="compositionally biased region" description="Basic residues" evidence="1">
    <location>
        <begin position="1"/>
        <end position="21"/>
    </location>
</feature>
<feature type="compositionally biased region" description="Pro residues" evidence="1">
    <location>
        <begin position="37"/>
        <end position="51"/>
    </location>
</feature>
<evidence type="ECO:0000256" key="1">
    <source>
        <dbReference type="SAM" id="MobiDB-lite"/>
    </source>
</evidence>
<comment type="caution">
    <text evidence="2">The sequence shown here is derived from an EMBL/GenBank/DDBJ whole genome shotgun (WGS) entry which is preliminary data.</text>
</comment>
<feature type="non-terminal residue" evidence="2">
    <location>
        <position position="240"/>
    </location>
</feature>
<dbReference type="AlphaFoldDB" id="K0TJB7"/>
<gene>
    <name evidence="2" type="ORF">THAOC_07944</name>
</gene>
<dbReference type="OrthoDB" id="9974332at2759"/>
<dbReference type="Proteomes" id="UP000266841">
    <property type="component" value="Unassembled WGS sequence"/>
</dbReference>
<evidence type="ECO:0000313" key="3">
    <source>
        <dbReference type="Proteomes" id="UP000266841"/>
    </source>
</evidence>
<proteinExistence type="predicted"/>
<accession>K0TJB7</accession>
<reference evidence="2 3" key="1">
    <citation type="journal article" date="2012" name="Genome Biol.">
        <title>Genome and low-iron response of an oceanic diatom adapted to chronic iron limitation.</title>
        <authorList>
            <person name="Lommer M."/>
            <person name="Specht M."/>
            <person name="Roy A.S."/>
            <person name="Kraemer L."/>
            <person name="Andreson R."/>
            <person name="Gutowska M.A."/>
            <person name="Wolf J."/>
            <person name="Bergner S.V."/>
            <person name="Schilhabel M.B."/>
            <person name="Klostermeier U.C."/>
            <person name="Beiko R.G."/>
            <person name="Rosenstiel P."/>
            <person name="Hippler M."/>
            <person name="Laroche J."/>
        </authorList>
    </citation>
    <scope>NUCLEOTIDE SEQUENCE [LARGE SCALE GENOMIC DNA]</scope>
    <source>
        <strain evidence="2 3">CCMP1005</strain>
    </source>
</reference>
<evidence type="ECO:0000313" key="2">
    <source>
        <dbReference type="EMBL" id="EJK70677.1"/>
    </source>
</evidence>
<sequence length="240" mass="25839">MQHGPARAHRVPPRPSLRPHHAQLGPRLRTLPGQPGRVPPEPHPLVRPEPPVGGTDDDAPDRAREPPPRPRGPGVLRQDEGGGEGAPGDRDVPAEERREEVAARPPRGGGLGESSKERVHTPGHGYGNLDPDLPAHEAWLRKQASYKFAISPPGNGIDCHRTWEMILVGVVPVVRRSEIDSVFGRLADDGAVLLVDGWDEVDEALLEGHWARFGEGRSAGPTPRGSAGSTTRPWDGTGRT</sequence>
<feature type="compositionally biased region" description="Basic and acidic residues" evidence="1">
    <location>
        <begin position="87"/>
        <end position="102"/>
    </location>
</feature>
<keyword evidence="3" id="KW-1185">Reference proteome</keyword>
<feature type="region of interest" description="Disordered" evidence="1">
    <location>
        <begin position="213"/>
        <end position="240"/>
    </location>
</feature>
<name>K0TJB7_THAOC</name>
<organism evidence="2 3">
    <name type="scientific">Thalassiosira oceanica</name>
    <name type="common">Marine diatom</name>
    <dbReference type="NCBI Taxonomy" id="159749"/>
    <lineage>
        <taxon>Eukaryota</taxon>
        <taxon>Sar</taxon>
        <taxon>Stramenopiles</taxon>
        <taxon>Ochrophyta</taxon>
        <taxon>Bacillariophyta</taxon>
        <taxon>Coscinodiscophyceae</taxon>
        <taxon>Thalassiosirophycidae</taxon>
        <taxon>Thalassiosirales</taxon>
        <taxon>Thalassiosiraceae</taxon>
        <taxon>Thalassiosira</taxon>
    </lineage>
</organism>
<dbReference type="eggNOG" id="ENOG502SX1J">
    <property type="taxonomic scope" value="Eukaryota"/>
</dbReference>